<keyword evidence="1" id="KW-0472">Membrane</keyword>
<dbReference type="EMBL" id="BPVZ01000137">
    <property type="protein sequence ID" value="GKV39932.1"/>
    <property type="molecule type" value="Genomic_DNA"/>
</dbReference>
<dbReference type="AlphaFoldDB" id="A0AAV5LRY8"/>
<protein>
    <submittedName>
        <fullName evidence="2">Uncharacterized protein</fullName>
    </submittedName>
</protein>
<comment type="caution">
    <text evidence="2">The sequence shown here is derived from an EMBL/GenBank/DDBJ whole genome shotgun (WGS) entry which is preliminary data.</text>
</comment>
<evidence type="ECO:0000256" key="1">
    <source>
        <dbReference type="SAM" id="Phobius"/>
    </source>
</evidence>
<keyword evidence="1" id="KW-1133">Transmembrane helix</keyword>
<evidence type="ECO:0000313" key="3">
    <source>
        <dbReference type="Proteomes" id="UP001054252"/>
    </source>
</evidence>
<keyword evidence="1" id="KW-0812">Transmembrane</keyword>
<name>A0AAV5LRY8_9ROSI</name>
<sequence length="62" mass="6787">MSPYTYSGGLSFPPFFVISRNGLLVCYCSTVISLPLLNLVFPLFHYNIRSLLGGAVLLCTIS</sequence>
<feature type="transmembrane region" description="Helical" evidence="1">
    <location>
        <begin position="22"/>
        <end position="44"/>
    </location>
</feature>
<proteinExistence type="predicted"/>
<gene>
    <name evidence="2" type="ORF">SLEP1_g47626</name>
</gene>
<organism evidence="2 3">
    <name type="scientific">Rubroshorea leprosula</name>
    <dbReference type="NCBI Taxonomy" id="152421"/>
    <lineage>
        <taxon>Eukaryota</taxon>
        <taxon>Viridiplantae</taxon>
        <taxon>Streptophyta</taxon>
        <taxon>Embryophyta</taxon>
        <taxon>Tracheophyta</taxon>
        <taxon>Spermatophyta</taxon>
        <taxon>Magnoliopsida</taxon>
        <taxon>eudicotyledons</taxon>
        <taxon>Gunneridae</taxon>
        <taxon>Pentapetalae</taxon>
        <taxon>rosids</taxon>
        <taxon>malvids</taxon>
        <taxon>Malvales</taxon>
        <taxon>Dipterocarpaceae</taxon>
        <taxon>Rubroshorea</taxon>
    </lineage>
</organism>
<dbReference type="Proteomes" id="UP001054252">
    <property type="component" value="Unassembled WGS sequence"/>
</dbReference>
<evidence type="ECO:0000313" key="2">
    <source>
        <dbReference type="EMBL" id="GKV39932.1"/>
    </source>
</evidence>
<reference evidence="2 3" key="1">
    <citation type="journal article" date="2021" name="Commun. Biol.">
        <title>The genome of Shorea leprosula (Dipterocarpaceae) highlights the ecological relevance of drought in aseasonal tropical rainforests.</title>
        <authorList>
            <person name="Ng K.K.S."/>
            <person name="Kobayashi M.J."/>
            <person name="Fawcett J.A."/>
            <person name="Hatakeyama M."/>
            <person name="Paape T."/>
            <person name="Ng C.H."/>
            <person name="Ang C.C."/>
            <person name="Tnah L.H."/>
            <person name="Lee C.T."/>
            <person name="Nishiyama T."/>
            <person name="Sese J."/>
            <person name="O'Brien M.J."/>
            <person name="Copetti D."/>
            <person name="Mohd Noor M.I."/>
            <person name="Ong R.C."/>
            <person name="Putra M."/>
            <person name="Sireger I.Z."/>
            <person name="Indrioko S."/>
            <person name="Kosugi Y."/>
            <person name="Izuno A."/>
            <person name="Isagi Y."/>
            <person name="Lee S.L."/>
            <person name="Shimizu K.K."/>
        </authorList>
    </citation>
    <scope>NUCLEOTIDE SEQUENCE [LARGE SCALE GENOMIC DNA]</scope>
    <source>
        <strain evidence="2">214</strain>
    </source>
</reference>
<keyword evidence="3" id="KW-1185">Reference proteome</keyword>
<accession>A0AAV5LRY8</accession>